<gene>
    <name evidence="6" type="ORF">SAMN04488239_12224</name>
</gene>
<sequence length="517" mass="55450">MLAIDTRRSVRRGRNKAEASSAVRPISPGMFGGRYRPLSQSEMERIHALVLQLLADLGLSQVTPSLEARAVAAGCHVDDAGRLRFPRALVEDVIARTRRKFTLHGIDPAHDIEIAAGRVHTGTGGAAPTIMDFHSGKYRESTVADLYDIARLVDRMDNIHWYHRSVVARDTNTILDLDINTTYACLSGTTKSIAVSYTDSASVRAVIPMLDAVAGGEGKFRERPFCTAVCCHVVPPMRFATESCDALEAAVEAGMPILLVAAGQAGATAPAALAGAVAQACAEVLAGLVLCNIIDPNCRGIFATWPFVSDLRTGAMSGGSGEQALLSAACAQMAGFYDLPNSVPAGMTDSKLPDMQAGGEKGYTISLAAHAGASMIHECAGMQGSLMGTSFESYVLDNDLIGAILRTVKGIEVSEDTLSFDVIRDVVLGEGHYLGHPQTFARMKTDYLYPGIADRRSISAWEDAGARDARDVARDKVQKILGEHYPSHIAEDVDRKLRDNFNIILPRTRMFAGNGTW</sequence>
<evidence type="ECO:0000313" key="6">
    <source>
        <dbReference type="EMBL" id="SDE54185.1"/>
    </source>
</evidence>
<organism evidence="6 7">
    <name type="scientific">Ruegeria marina</name>
    <dbReference type="NCBI Taxonomy" id="639004"/>
    <lineage>
        <taxon>Bacteria</taxon>
        <taxon>Pseudomonadati</taxon>
        <taxon>Pseudomonadota</taxon>
        <taxon>Alphaproteobacteria</taxon>
        <taxon>Rhodobacterales</taxon>
        <taxon>Roseobacteraceae</taxon>
        <taxon>Ruegeria</taxon>
    </lineage>
</organism>
<dbReference type="OrthoDB" id="5713681at2"/>
<feature type="region of interest" description="Disordered" evidence="5">
    <location>
        <begin position="1"/>
        <end position="22"/>
    </location>
</feature>
<dbReference type="Pfam" id="PF06253">
    <property type="entry name" value="MTTB"/>
    <property type="match status" value="1"/>
</dbReference>
<dbReference type="GO" id="GO:0008168">
    <property type="term" value="F:methyltransferase activity"/>
    <property type="evidence" value="ECO:0007669"/>
    <property type="project" value="UniProtKB-KW"/>
</dbReference>
<dbReference type="PIRSF" id="PIRSF037567">
    <property type="entry name" value="MTTB_MeTrfase"/>
    <property type="match status" value="1"/>
</dbReference>
<comment type="similarity">
    <text evidence="1 4">Belongs to the trimethylamine methyltransferase family.</text>
</comment>
<dbReference type="InterPro" id="IPR038601">
    <property type="entry name" value="MttB-like_sf"/>
</dbReference>
<name>A0A1G7DTE1_9RHOB</name>
<reference evidence="7" key="1">
    <citation type="submission" date="2016-10" db="EMBL/GenBank/DDBJ databases">
        <authorList>
            <person name="Varghese N."/>
            <person name="Submissions S."/>
        </authorList>
    </citation>
    <scope>NUCLEOTIDE SEQUENCE [LARGE SCALE GENOMIC DNA]</scope>
    <source>
        <strain evidence="7">CGMCC 1.9108</strain>
    </source>
</reference>
<evidence type="ECO:0000256" key="1">
    <source>
        <dbReference type="ARBA" id="ARBA00007137"/>
    </source>
</evidence>
<dbReference type="GO" id="GO:0032259">
    <property type="term" value="P:methylation"/>
    <property type="evidence" value="ECO:0007669"/>
    <property type="project" value="UniProtKB-KW"/>
</dbReference>
<dbReference type="GO" id="GO:0015948">
    <property type="term" value="P:methanogenesis"/>
    <property type="evidence" value="ECO:0007669"/>
    <property type="project" value="UniProtKB-UniRule"/>
</dbReference>
<dbReference type="RefSeq" id="WP_093037011.1">
    <property type="nucleotide sequence ID" value="NZ_FMZV01000022.1"/>
</dbReference>
<dbReference type="EC" id="2.1.1.-" evidence="4"/>
<dbReference type="EMBL" id="FMZV01000022">
    <property type="protein sequence ID" value="SDE54185.1"/>
    <property type="molecule type" value="Genomic_DNA"/>
</dbReference>
<keyword evidence="7" id="KW-1185">Reference proteome</keyword>
<keyword evidence="2 6" id="KW-0489">Methyltransferase</keyword>
<accession>A0A1G7DTE1</accession>
<dbReference type="AlphaFoldDB" id="A0A1G7DTE1"/>
<evidence type="ECO:0000256" key="3">
    <source>
        <dbReference type="ARBA" id="ARBA00022679"/>
    </source>
</evidence>
<dbReference type="STRING" id="639004.SAMN04488239_12224"/>
<dbReference type="InterPro" id="IPR010426">
    <property type="entry name" value="MTTB_MeTrfase"/>
</dbReference>
<keyword evidence="3 4" id="KW-0808">Transferase</keyword>
<dbReference type="Proteomes" id="UP000199628">
    <property type="component" value="Unassembled WGS sequence"/>
</dbReference>
<protein>
    <recommendedName>
        <fullName evidence="4">Methyltransferase</fullName>
        <ecNumber evidence="4">2.1.1.-</ecNumber>
    </recommendedName>
</protein>
<evidence type="ECO:0000256" key="5">
    <source>
        <dbReference type="SAM" id="MobiDB-lite"/>
    </source>
</evidence>
<evidence type="ECO:0000313" key="7">
    <source>
        <dbReference type="Proteomes" id="UP000199628"/>
    </source>
</evidence>
<proteinExistence type="inferred from homology"/>
<dbReference type="Gene3D" id="3.20.20.480">
    <property type="entry name" value="Trimethylamine methyltransferase-like"/>
    <property type="match status" value="1"/>
</dbReference>
<evidence type="ECO:0000256" key="4">
    <source>
        <dbReference type="PIRNR" id="PIRNR037567"/>
    </source>
</evidence>
<evidence type="ECO:0000256" key="2">
    <source>
        <dbReference type="ARBA" id="ARBA00022603"/>
    </source>
</evidence>